<organism evidence="9 10">
    <name type="scientific">Breznakia pachnodae</name>
    <dbReference type="NCBI Taxonomy" id="265178"/>
    <lineage>
        <taxon>Bacteria</taxon>
        <taxon>Bacillati</taxon>
        <taxon>Bacillota</taxon>
        <taxon>Erysipelotrichia</taxon>
        <taxon>Erysipelotrichales</taxon>
        <taxon>Erysipelotrichaceae</taxon>
        <taxon>Breznakia</taxon>
    </lineage>
</organism>
<keyword evidence="10" id="KW-1185">Reference proteome</keyword>
<name>A0ABU0E3P3_9FIRM</name>
<evidence type="ECO:0000313" key="9">
    <source>
        <dbReference type="EMBL" id="MDQ0361509.1"/>
    </source>
</evidence>
<keyword evidence="2 8" id="KW-0645">Protease</keyword>
<dbReference type="EC" id="3.4.-.-" evidence="8"/>
<keyword evidence="5" id="KW-0190">Covalent protein-DNA linkage</keyword>
<keyword evidence="3" id="KW-0227">DNA damage</keyword>
<dbReference type="Pfam" id="PF02586">
    <property type="entry name" value="SRAP"/>
    <property type="match status" value="1"/>
</dbReference>
<protein>
    <recommendedName>
        <fullName evidence="8">Abasic site processing protein</fullName>
        <ecNumber evidence="8">3.4.-.-</ecNumber>
    </recommendedName>
</protein>
<keyword evidence="6" id="KW-0238">DNA-binding</keyword>
<dbReference type="EMBL" id="JAUSUR010000004">
    <property type="protein sequence ID" value="MDQ0361509.1"/>
    <property type="molecule type" value="Genomic_DNA"/>
</dbReference>
<reference evidence="9 10" key="1">
    <citation type="submission" date="2023-07" db="EMBL/GenBank/DDBJ databases">
        <title>Genomic Encyclopedia of Type Strains, Phase IV (KMG-IV): sequencing the most valuable type-strain genomes for metagenomic binning, comparative biology and taxonomic classification.</title>
        <authorList>
            <person name="Goeker M."/>
        </authorList>
    </citation>
    <scope>NUCLEOTIDE SEQUENCE [LARGE SCALE GENOMIC DNA]</scope>
    <source>
        <strain evidence="9 10">DSM 16784</strain>
    </source>
</reference>
<sequence>MCGRFVSISEEQLKDILNGVGQDLDISDMKFGETFPTNSSLVETSGKDQDKLEIMDWGIKTEWKDYKTGKTTKNNLINARQETVKEKVTFKKDFQEHRCIIYASAFYEWQNHKDKYLVFREHQDILKFAGLYKIDKDNEPYFVIVTQEATPEFTVLHNRLPLMLEDDEIEDYLNGEDTGKWTKPKSYPDLKWQLVEKKYE</sequence>
<dbReference type="Proteomes" id="UP001230220">
    <property type="component" value="Unassembled WGS sequence"/>
</dbReference>
<dbReference type="RefSeq" id="WP_307408300.1">
    <property type="nucleotide sequence ID" value="NZ_JAUSUR010000004.1"/>
</dbReference>
<evidence type="ECO:0000256" key="8">
    <source>
        <dbReference type="RuleBase" id="RU364100"/>
    </source>
</evidence>
<evidence type="ECO:0000313" key="10">
    <source>
        <dbReference type="Proteomes" id="UP001230220"/>
    </source>
</evidence>
<comment type="similarity">
    <text evidence="1 8">Belongs to the SOS response-associated peptidase family.</text>
</comment>
<dbReference type="InterPro" id="IPR003738">
    <property type="entry name" value="SRAP"/>
</dbReference>
<evidence type="ECO:0000256" key="7">
    <source>
        <dbReference type="ARBA" id="ARBA00023239"/>
    </source>
</evidence>
<dbReference type="PANTHER" id="PTHR13604">
    <property type="entry name" value="DC12-RELATED"/>
    <property type="match status" value="1"/>
</dbReference>
<accession>A0ABU0E3P3</accession>
<comment type="caution">
    <text evidence="9">The sequence shown here is derived from an EMBL/GenBank/DDBJ whole genome shotgun (WGS) entry which is preliminary data.</text>
</comment>
<dbReference type="PANTHER" id="PTHR13604:SF0">
    <property type="entry name" value="ABASIC SITE PROCESSING PROTEIN HMCES"/>
    <property type="match status" value="1"/>
</dbReference>
<evidence type="ECO:0000256" key="3">
    <source>
        <dbReference type="ARBA" id="ARBA00022763"/>
    </source>
</evidence>
<keyword evidence="7" id="KW-0456">Lyase</keyword>
<gene>
    <name evidence="9" type="ORF">J2S15_002259</name>
</gene>
<evidence type="ECO:0000256" key="1">
    <source>
        <dbReference type="ARBA" id="ARBA00008136"/>
    </source>
</evidence>
<dbReference type="InterPro" id="IPR036590">
    <property type="entry name" value="SRAP-like"/>
</dbReference>
<keyword evidence="4 8" id="KW-0378">Hydrolase</keyword>
<evidence type="ECO:0000256" key="2">
    <source>
        <dbReference type="ARBA" id="ARBA00022670"/>
    </source>
</evidence>
<dbReference type="SUPFAM" id="SSF143081">
    <property type="entry name" value="BB1717-like"/>
    <property type="match status" value="1"/>
</dbReference>
<evidence type="ECO:0000256" key="5">
    <source>
        <dbReference type="ARBA" id="ARBA00023124"/>
    </source>
</evidence>
<evidence type="ECO:0000256" key="4">
    <source>
        <dbReference type="ARBA" id="ARBA00022801"/>
    </source>
</evidence>
<evidence type="ECO:0000256" key="6">
    <source>
        <dbReference type="ARBA" id="ARBA00023125"/>
    </source>
</evidence>
<dbReference type="Gene3D" id="3.90.1680.10">
    <property type="entry name" value="SOS response associated peptidase-like"/>
    <property type="match status" value="1"/>
</dbReference>
<proteinExistence type="inferred from homology"/>